<keyword evidence="2 7" id="KW-0378">Hydrolase</keyword>
<dbReference type="KEGG" id="talb:FTW19_01265"/>
<gene>
    <name evidence="7" type="ORF">FTW19_01265</name>
</gene>
<name>A0A5B9E7Z8_9BACT</name>
<keyword evidence="8" id="KW-1185">Reference proteome</keyword>
<dbReference type="Pfam" id="PF21365">
    <property type="entry name" value="Glyco_hydro_31_3rd"/>
    <property type="match status" value="1"/>
</dbReference>
<dbReference type="SUPFAM" id="SSF51445">
    <property type="entry name" value="(Trans)glycosidases"/>
    <property type="match status" value="1"/>
</dbReference>
<evidence type="ECO:0000313" key="7">
    <source>
        <dbReference type="EMBL" id="QEE26750.1"/>
    </source>
</evidence>
<evidence type="ECO:0000259" key="5">
    <source>
        <dbReference type="Pfam" id="PF13802"/>
    </source>
</evidence>
<organism evidence="7 8">
    <name type="scientific">Terriglobus albidus</name>
    <dbReference type="NCBI Taxonomy" id="1592106"/>
    <lineage>
        <taxon>Bacteria</taxon>
        <taxon>Pseudomonadati</taxon>
        <taxon>Acidobacteriota</taxon>
        <taxon>Terriglobia</taxon>
        <taxon>Terriglobales</taxon>
        <taxon>Acidobacteriaceae</taxon>
        <taxon>Terriglobus</taxon>
    </lineage>
</organism>
<dbReference type="InterPro" id="IPR048395">
    <property type="entry name" value="Glyco_hydro_31_C"/>
</dbReference>
<dbReference type="GO" id="GO:0004553">
    <property type="term" value="F:hydrolase activity, hydrolyzing O-glycosyl compounds"/>
    <property type="evidence" value="ECO:0007669"/>
    <property type="project" value="InterPro"/>
</dbReference>
<dbReference type="RefSeq" id="WP_147645888.1">
    <property type="nucleotide sequence ID" value="NZ_CP042806.1"/>
</dbReference>
<feature type="domain" description="Glycoside hydrolase family 31 TIM barrel" evidence="4">
    <location>
        <begin position="215"/>
        <end position="544"/>
    </location>
</feature>
<comment type="similarity">
    <text evidence="1 2">Belongs to the glycosyl hydrolase 31 family.</text>
</comment>
<dbReference type="Gene3D" id="2.60.40.1760">
    <property type="entry name" value="glycosyl hydrolase (family 31)"/>
    <property type="match status" value="1"/>
</dbReference>
<dbReference type="InterPro" id="IPR011013">
    <property type="entry name" value="Gal_mutarotase_sf_dom"/>
</dbReference>
<dbReference type="Gene3D" id="3.20.20.80">
    <property type="entry name" value="Glycosidases"/>
    <property type="match status" value="1"/>
</dbReference>
<feature type="domain" description="Glycosyl hydrolase family 31 C-terminal" evidence="6">
    <location>
        <begin position="553"/>
        <end position="638"/>
    </location>
</feature>
<evidence type="ECO:0000259" key="4">
    <source>
        <dbReference type="Pfam" id="PF01055"/>
    </source>
</evidence>
<proteinExistence type="inferred from homology"/>
<evidence type="ECO:0000313" key="8">
    <source>
        <dbReference type="Proteomes" id="UP000321820"/>
    </source>
</evidence>
<keyword evidence="2" id="KW-0326">Glycosidase</keyword>
<dbReference type="InterPro" id="IPR013780">
    <property type="entry name" value="Glyco_hydro_b"/>
</dbReference>
<dbReference type="SUPFAM" id="SSF51011">
    <property type="entry name" value="Glycosyl hydrolase domain"/>
    <property type="match status" value="1"/>
</dbReference>
<feature type="domain" description="Glycoside hydrolase family 31 N-terminal" evidence="5">
    <location>
        <begin position="105"/>
        <end position="172"/>
    </location>
</feature>
<evidence type="ECO:0000256" key="3">
    <source>
        <dbReference type="SAM" id="SignalP"/>
    </source>
</evidence>
<dbReference type="GO" id="GO:0005975">
    <property type="term" value="P:carbohydrate metabolic process"/>
    <property type="evidence" value="ECO:0007669"/>
    <property type="project" value="InterPro"/>
</dbReference>
<dbReference type="GO" id="GO:0030246">
    <property type="term" value="F:carbohydrate binding"/>
    <property type="evidence" value="ECO:0007669"/>
    <property type="project" value="InterPro"/>
</dbReference>
<dbReference type="CDD" id="cd14752">
    <property type="entry name" value="GH31_N"/>
    <property type="match status" value="1"/>
</dbReference>
<dbReference type="Pfam" id="PF13802">
    <property type="entry name" value="Gal_mutarotas_2"/>
    <property type="match status" value="1"/>
</dbReference>
<dbReference type="InterPro" id="IPR025887">
    <property type="entry name" value="Glyco_hydro_31_N_dom"/>
</dbReference>
<sequence>MTSLRRLLPILALSVAALAQNQRVADQRVGEAPVDGFQRRGTDSIALTIPGLRPGPTAIDIKDLVLHEFTFEGSPVAASKLHLKQLSEGVYEVTSTAYAVGDWEFQVHDGAAGYYGLGEHYNTLNHTHEVIRNLSQDNAYSKGAGTYKPIPFYLSTTGYGLWVDTTAEAVFDMNAADRYEVNVSVPAERLRIVLFTGPEFPKILDRFTALVGRTILPPYWAFAPWVGRDYHRNDADVREDVDKTRALGLPASVELIDSPWSTGYNSYEFNPKQFSDISGTIKYVHDNGFKLVLWHTPWINNKTKTPGEAGFADKLDVESSNYKEAAAGGYFVKNENGTPYVGTWWKGEGSIIDFTSPAAKEWWQNQVRKVIKLGADGFKDDDAEGNFIGPVKFADGTDPRLMRNRFAVLYNNAMEELIQKDLKGNGVLFARSATVGDHNIAMLWGGDNEGNFSEEDGLPTIVTAGLGAGLSGMAMWTADLGGYFGGAEPDPANFMRWTQVAAFSPAMEVLNTKNRGPWSYGDEALKNYRKYAVLHMSLFPYRYAAAQQAHKTGMPLMRALVLNYQDDKQARETRDEYLFGDDFLVAPVLHEGTQRPIYLPAGGWVNYWTGAQATGGKTVVVDAPMDVLPVYVRAGAVIAKIPEDVMTLVPAEESGNKAVKALDDRRIYELIQPFTGPAATTTEDFEGRTLTRDAGSLKIKGKAAKVTVRWKFSQVRSVSVNGSPVKLLTDATGSYVELNHTGESTIEWK</sequence>
<dbReference type="Pfam" id="PF01055">
    <property type="entry name" value="Glyco_hydro_31_2nd"/>
    <property type="match status" value="1"/>
</dbReference>
<feature type="signal peptide" evidence="3">
    <location>
        <begin position="1"/>
        <end position="19"/>
    </location>
</feature>
<dbReference type="InterPro" id="IPR000322">
    <property type="entry name" value="Glyco_hydro_31_TIM"/>
</dbReference>
<accession>A0A5B9E7Z8</accession>
<dbReference type="SUPFAM" id="SSF74650">
    <property type="entry name" value="Galactose mutarotase-like"/>
    <property type="match status" value="1"/>
</dbReference>
<keyword evidence="3" id="KW-0732">Signal</keyword>
<dbReference type="Proteomes" id="UP000321820">
    <property type="component" value="Chromosome"/>
</dbReference>
<dbReference type="EMBL" id="CP042806">
    <property type="protein sequence ID" value="QEE26750.1"/>
    <property type="molecule type" value="Genomic_DNA"/>
</dbReference>
<evidence type="ECO:0000259" key="6">
    <source>
        <dbReference type="Pfam" id="PF21365"/>
    </source>
</evidence>
<feature type="chain" id="PRO_5022930069" evidence="3">
    <location>
        <begin position="20"/>
        <end position="749"/>
    </location>
</feature>
<dbReference type="Gene3D" id="2.60.40.1180">
    <property type="entry name" value="Golgi alpha-mannosidase II"/>
    <property type="match status" value="1"/>
</dbReference>
<protein>
    <submittedName>
        <fullName evidence="7">Glycoside hydrolase family 31 protein</fullName>
    </submittedName>
</protein>
<evidence type="ECO:0000256" key="2">
    <source>
        <dbReference type="RuleBase" id="RU361185"/>
    </source>
</evidence>
<evidence type="ECO:0000256" key="1">
    <source>
        <dbReference type="ARBA" id="ARBA00007806"/>
    </source>
</evidence>
<dbReference type="PANTHER" id="PTHR22762:SF144">
    <property type="entry name" value="ALPHA-XYLOSIDASE"/>
    <property type="match status" value="1"/>
</dbReference>
<dbReference type="OrthoDB" id="176168at2"/>
<dbReference type="InterPro" id="IPR017853">
    <property type="entry name" value="GH"/>
</dbReference>
<reference evidence="7 8" key="1">
    <citation type="submission" date="2019-08" db="EMBL/GenBank/DDBJ databases">
        <title>Complete genome sequence of Terriglobus albidus strain ORNL.</title>
        <authorList>
            <person name="Podar M."/>
        </authorList>
    </citation>
    <scope>NUCLEOTIDE SEQUENCE [LARGE SCALE GENOMIC DNA]</scope>
    <source>
        <strain evidence="7 8">ORNL</strain>
    </source>
</reference>
<dbReference type="PANTHER" id="PTHR22762">
    <property type="entry name" value="ALPHA-GLUCOSIDASE"/>
    <property type="match status" value="1"/>
</dbReference>
<dbReference type="AlphaFoldDB" id="A0A5B9E7Z8"/>